<dbReference type="OrthoDB" id="248120at2759"/>
<dbReference type="PANTHER" id="PTHR21431">
    <property type="entry name" value="PREFOLDIN SUBUNIT 6"/>
    <property type="match status" value="1"/>
</dbReference>
<dbReference type="Pfam" id="PF01920">
    <property type="entry name" value="Prefoldin_2"/>
    <property type="match status" value="1"/>
</dbReference>
<keyword evidence="2" id="KW-0143">Chaperone</keyword>
<dbReference type="GO" id="GO:0006457">
    <property type="term" value="P:protein folding"/>
    <property type="evidence" value="ECO:0007669"/>
    <property type="project" value="InterPro"/>
</dbReference>
<dbReference type="InterPro" id="IPR002777">
    <property type="entry name" value="PFD_beta-like"/>
</dbReference>
<proteinExistence type="inferred from homology"/>
<dbReference type="EMBL" id="SGPL01000230">
    <property type="protein sequence ID" value="THH15094.1"/>
    <property type="molecule type" value="Genomic_DNA"/>
</dbReference>
<evidence type="ECO:0008006" key="5">
    <source>
        <dbReference type="Google" id="ProtNLM"/>
    </source>
</evidence>
<evidence type="ECO:0000313" key="3">
    <source>
        <dbReference type="EMBL" id="THH15094.1"/>
    </source>
</evidence>
<dbReference type="Proteomes" id="UP000310158">
    <property type="component" value="Unassembled WGS sequence"/>
</dbReference>
<dbReference type="SUPFAM" id="SSF46579">
    <property type="entry name" value="Prefoldin"/>
    <property type="match status" value="1"/>
</dbReference>
<evidence type="ECO:0000256" key="1">
    <source>
        <dbReference type="ARBA" id="ARBA00008045"/>
    </source>
</evidence>
<comment type="similarity">
    <text evidence="1">Belongs to the prefoldin subunit beta family.</text>
</comment>
<keyword evidence="4" id="KW-1185">Reference proteome</keyword>
<dbReference type="GO" id="GO:0005737">
    <property type="term" value="C:cytoplasm"/>
    <property type="evidence" value="ECO:0007669"/>
    <property type="project" value="TreeGrafter"/>
</dbReference>
<protein>
    <recommendedName>
        <fullName evidence="5">Prefoldin subunit 6</fullName>
    </recommendedName>
</protein>
<dbReference type="GO" id="GO:0051082">
    <property type="term" value="F:unfolded protein binding"/>
    <property type="evidence" value="ECO:0007669"/>
    <property type="project" value="InterPro"/>
</dbReference>
<dbReference type="GO" id="GO:0016272">
    <property type="term" value="C:prefoldin complex"/>
    <property type="evidence" value="ECO:0007669"/>
    <property type="project" value="InterPro"/>
</dbReference>
<dbReference type="AlphaFoldDB" id="A0A4S4LRV2"/>
<evidence type="ECO:0000313" key="4">
    <source>
        <dbReference type="Proteomes" id="UP000310158"/>
    </source>
</evidence>
<accession>A0A4S4LRV2</accession>
<comment type="caution">
    <text evidence="3">The sequence shown here is derived from an EMBL/GenBank/DDBJ whole genome shotgun (WGS) entry which is preliminary data.</text>
</comment>
<sequence>MSLEARLQTTSTEYQKLQADLSSAVEARQRLEAQLSENELVKKASEFALLTPNNVVYKLVGPVLVKQDQTEAKGNVDKRLDFIRGETKRMEARLQTIGDKSEKKKLELVEIQTALEQRQQAQ</sequence>
<dbReference type="GO" id="GO:0051131">
    <property type="term" value="P:chaperone-mediated protein complex assembly"/>
    <property type="evidence" value="ECO:0007669"/>
    <property type="project" value="TreeGrafter"/>
</dbReference>
<name>A0A4S4LRV2_9AGAM</name>
<dbReference type="InterPro" id="IPR009053">
    <property type="entry name" value="Prefoldin"/>
</dbReference>
<organism evidence="3 4">
    <name type="scientific">Bondarzewia mesenterica</name>
    <dbReference type="NCBI Taxonomy" id="1095465"/>
    <lineage>
        <taxon>Eukaryota</taxon>
        <taxon>Fungi</taxon>
        <taxon>Dikarya</taxon>
        <taxon>Basidiomycota</taxon>
        <taxon>Agaricomycotina</taxon>
        <taxon>Agaricomycetes</taxon>
        <taxon>Russulales</taxon>
        <taxon>Bondarzewiaceae</taxon>
        <taxon>Bondarzewia</taxon>
    </lineage>
</organism>
<dbReference type="GO" id="GO:0051087">
    <property type="term" value="F:protein-folding chaperone binding"/>
    <property type="evidence" value="ECO:0007669"/>
    <property type="project" value="TreeGrafter"/>
</dbReference>
<gene>
    <name evidence="3" type="ORF">EW146_g5337</name>
</gene>
<reference evidence="3 4" key="1">
    <citation type="submission" date="2019-02" db="EMBL/GenBank/DDBJ databases">
        <title>Genome sequencing of the rare red list fungi Bondarzewia mesenterica.</title>
        <authorList>
            <person name="Buettner E."/>
            <person name="Kellner H."/>
        </authorList>
    </citation>
    <scope>NUCLEOTIDE SEQUENCE [LARGE SCALE GENOMIC DNA]</scope>
    <source>
        <strain evidence="3 4">DSM 108281</strain>
    </source>
</reference>
<dbReference type="CDD" id="cd23161">
    <property type="entry name" value="Prefoldin_6"/>
    <property type="match status" value="1"/>
</dbReference>
<dbReference type="FunFam" id="1.10.287.370:FF:000003">
    <property type="entry name" value="Prefoldin subunit 6"/>
    <property type="match status" value="1"/>
</dbReference>
<evidence type="ECO:0000256" key="2">
    <source>
        <dbReference type="ARBA" id="ARBA00023186"/>
    </source>
</evidence>
<dbReference type="Gene3D" id="1.10.287.370">
    <property type="match status" value="1"/>
</dbReference>
<dbReference type="PANTHER" id="PTHR21431:SF0">
    <property type="entry name" value="PREFOLDIN SUBUNIT 6"/>
    <property type="match status" value="1"/>
</dbReference>